<name>A0A4Z2HY44_9TELE</name>
<dbReference type="EMBL" id="SRLO01000161">
    <property type="protein sequence ID" value="TNN70578.1"/>
    <property type="molecule type" value="Genomic_DNA"/>
</dbReference>
<keyword evidence="3" id="KW-1185">Reference proteome</keyword>
<sequence>MPGMKEFNAMKINNFTTDLMGAGTTERCSDAQVGAIEKETDRQREEKRARAREPAAHSHKTLTSCLSVLLSTQEEEEEEEALTHTRLITSA</sequence>
<gene>
    <name evidence="2" type="ORF">EYF80_019162</name>
</gene>
<feature type="compositionally biased region" description="Basic and acidic residues" evidence="1">
    <location>
        <begin position="36"/>
        <end position="56"/>
    </location>
</feature>
<comment type="caution">
    <text evidence="2">The sequence shown here is derived from an EMBL/GenBank/DDBJ whole genome shotgun (WGS) entry which is preliminary data.</text>
</comment>
<dbReference type="Proteomes" id="UP000314294">
    <property type="component" value="Unassembled WGS sequence"/>
</dbReference>
<feature type="region of interest" description="Disordered" evidence="1">
    <location>
        <begin position="30"/>
        <end position="60"/>
    </location>
</feature>
<protein>
    <submittedName>
        <fullName evidence="2">Uncharacterized protein</fullName>
    </submittedName>
</protein>
<evidence type="ECO:0000313" key="3">
    <source>
        <dbReference type="Proteomes" id="UP000314294"/>
    </source>
</evidence>
<dbReference type="AlphaFoldDB" id="A0A4Z2HY44"/>
<proteinExistence type="predicted"/>
<evidence type="ECO:0000313" key="2">
    <source>
        <dbReference type="EMBL" id="TNN70578.1"/>
    </source>
</evidence>
<organism evidence="2 3">
    <name type="scientific">Liparis tanakae</name>
    <name type="common">Tanaka's snailfish</name>
    <dbReference type="NCBI Taxonomy" id="230148"/>
    <lineage>
        <taxon>Eukaryota</taxon>
        <taxon>Metazoa</taxon>
        <taxon>Chordata</taxon>
        <taxon>Craniata</taxon>
        <taxon>Vertebrata</taxon>
        <taxon>Euteleostomi</taxon>
        <taxon>Actinopterygii</taxon>
        <taxon>Neopterygii</taxon>
        <taxon>Teleostei</taxon>
        <taxon>Neoteleostei</taxon>
        <taxon>Acanthomorphata</taxon>
        <taxon>Eupercaria</taxon>
        <taxon>Perciformes</taxon>
        <taxon>Cottioidei</taxon>
        <taxon>Cottales</taxon>
        <taxon>Liparidae</taxon>
        <taxon>Liparis</taxon>
    </lineage>
</organism>
<accession>A0A4Z2HY44</accession>
<reference evidence="2 3" key="1">
    <citation type="submission" date="2019-03" db="EMBL/GenBank/DDBJ databases">
        <title>First draft genome of Liparis tanakae, snailfish: a comprehensive survey of snailfish specific genes.</title>
        <authorList>
            <person name="Kim W."/>
            <person name="Song I."/>
            <person name="Jeong J.-H."/>
            <person name="Kim D."/>
            <person name="Kim S."/>
            <person name="Ryu S."/>
            <person name="Song J.Y."/>
            <person name="Lee S.K."/>
        </authorList>
    </citation>
    <scope>NUCLEOTIDE SEQUENCE [LARGE SCALE GENOMIC DNA]</scope>
    <source>
        <tissue evidence="2">Muscle</tissue>
    </source>
</reference>
<evidence type="ECO:0000256" key="1">
    <source>
        <dbReference type="SAM" id="MobiDB-lite"/>
    </source>
</evidence>